<sequence>MSTFNTLLRKATSLLKIGGLDASPQKVSIDGEVIFCKNNVCVHPPTCFRTDVAHHPGYLAIREQVDEVLGSTLILTWIPNATLKKNPHSLENRTPESSPCRSSFSSKCPSPTPSGKSPFHLSLSASNSMYSGNERLNDDLKESPTKDLQSPIIEDILDQKSISSTISDMGSPREDYGSLDSFSNSDQTEMTASTSSQVMSTDLNDLENYDQPPDEGKSNLQAEETKKVSIDSNNGDLQSQTDSGIGPEEVIAALEKMICGLNEIDSSKQNSKSEECSNDECLTNVDHTEHTSRIENIEEESCSNVENEKRSEMHLDLSNNLNDDVEKVSNPPNTPGINVSSYSPGGSSSTTPTTSNRDPESFPSTPGDTPPPSPRDKISNLFFVEGTPESLAHAHNLSFPEDNSQNASRISKRERSCGVFSVDLSQMRSLRLFYSNKECTCGQLVIASRESQYKILHFHHGGLDKLAKVFEEYNFLSKSKNKINDSCPYRQFSVCRPELSAAECHPEEGIYGMVDEQRWRSFMSQDGAVEDELQLRKEIFFGGLDPKLHKEIWPFLLHYYSFQSTFDEREQIRNDKYIEYQNIRRKRDQMSPTELDIFWRNIQCTVEKDVVRTDRTHPFFAGEDNPNIEVMKNILLNYGFYNPKIGYTQGMSDLLAPILAAVQDESEAFWCFVGLMQRTIFVTCPKDFDMDINLNYLRELFRVMNGKFYNHLCAADALDLLFVHRWILLCFKREFPEIEAMKMWEACWAHYQTDYFHLFICSAIVSIYGDDVISQSLRADEMMVHFSSLALHMSGDLVLRKARGLLHQFRLLPRIPCTLSKLCELCGPGMWDSGHVPVIDCSGNHGDHSCPYGGQDPSLKNQLFYTIYWLTPVPPNSSRILFTYVRFSVKFWTVLPLLYLQPMHI</sequence>
<dbReference type="OrthoDB" id="6416679at2759"/>
<dbReference type="Gene3D" id="1.10.472.80">
    <property type="entry name" value="Ypt/Rab-GAP domain of gyp1p, domain 3"/>
    <property type="match status" value="1"/>
</dbReference>
<proteinExistence type="predicted"/>
<protein>
    <submittedName>
        <fullName evidence="4">TBC1 domain family member 16</fullName>
    </submittedName>
</protein>
<dbReference type="Proteomes" id="UP000887013">
    <property type="component" value="Unassembled WGS sequence"/>
</dbReference>
<evidence type="ECO:0000256" key="1">
    <source>
        <dbReference type="ARBA" id="ARBA00022468"/>
    </source>
</evidence>
<dbReference type="SMART" id="SM00164">
    <property type="entry name" value="TBC"/>
    <property type="match status" value="1"/>
</dbReference>
<dbReference type="Gene3D" id="1.10.8.270">
    <property type="entry name" value="putative rabgap domain of human tbc1 domain family member 14 like domains"/>
    <property type="match status" value="1"/>
</dbReference>
<dbReference type="PANTHER" id="PTHR22957:SF547">
    <property type="entry name" value="TBC1 DOMAIN FAMILY MEMBER 16"/>
    <property type="match status" value="1"/>
</dbReference>
<evidence type="ECO:0000256" key="2">
    <source>
        <dbReference type="SAM" id="MobiDB-lite"/>
    </source>
</evidence>
<dbReference type="Pfam" id="PF00566">
    <property type="entry name" value="RabGAP-TBC"/>
    <property type="match status" value="1"/>
</dbReference>
<gene>
    <name evidence="4" type="primary">TBC1D16</name>
    <name evidence="4" type="ORF">NPIL_47761</name>
</gene>
<accession>A0A8X6PAR1</accession>
<feature type="compositionally biased region" description="Polar residues" evidence="2">
    <location>
        <begin position="180"/>
        <end position="199"/>
    </location>
</feature>
<dbReference type="PROSITE" id="PS50086">
    <property type="entry name" value="TBC_RABGAP"/>
    <property type="match status" value="1"/>
</dbReference>
<feature type="compositionally biased region" description="Low complexity" evidence="2">
    <location>
        <begin position="95"/>
        <end position="109"/>
    </location>
</feature>
<evidence type="ECO:0000259" key="3">
    <source>
        <dbReference type="PROSITE" id="PS50086"/>
    </source>
</evidence>
<dbReference type="PANTHER" id="PTHR22957">
    <property type="entry name" value="TBC1 DOMAIN FAMILY MEMBER GTPASE-ACTIVATING PROTEIN"/>
    <property type="match status" value="1"/>
</dbReference>
<keyword evidence="5" id="KW-1185">Reference proteome</keyword>
<organism evidence="4 5">
    <name type="scientific">Nephila pilipes</name>
    <name type="common">Giant wood spider</name>
    <name type="synonym">Nephila maculata</name>
    <dbReference type="NCBI Taxonomy" id="299642"/>
    <lineage>
        <taxon>Eukaryota</taxon>
        <taxon>Metazoa</taxon>
        <taxon>Ecdysozoa</taxon>
        <taxon>Arthropoda</taxon>
        <taxon>Chelicerata</taxon>
        <taxon>Arachnida</taxon>
        <taxon>Araneae</taxon>
        <taxon>Araneomorphae</taxon>
        <taxon>Entelegynae</taxon>
        <taxon>Araneoidea</taxon>
        <taxon>Nephilidae</taxon>
        <taxon>Nephila</taxon>
    </lineage>
</organism>
<feature type="compositionally biased region" description="Low complexity" evidence="2">
    <location>
        <begin position="340"/>
        <end position="355"/>
    </location>
</feature>
<reference evidence="4" key="1">
    <citation type="submission" date="2020-08" db="EMBL/GenBank/DDBJ databases">
        <title>Multicomponent nature underlies the extraordinary mechanical properties of spider dragline silk.</title>
        <authorList>
            <person name="Kono N."/>
            <person name="Nakamura H."/>
            <person name="Mori M."/>
            <person name="Yoshida Y."/>
            <person name="Ohtoshi R."/>
            <person name="Malay A.D."/>
            <person name="Moran D.A.P."/>
            <person name="Tomita M."/>
            <person name="Numata K."/>
            <person name="Arakawa K."/>
        </authorList>
    </citation>
    <scope>NUCLEOTIDE SEQUENCE</scope>
</reference>
<dbReference type="GO" id="GO:0005096">
    <property type="term" value="F:GTPase activator activity"/>
    <property type="evidence" value="ECO:0007669"/>
    <property type="project" value="UniProtKB-KW"/>
</dbReference>
<evidence type="ECO:0000313" key="5">
    <source>
        <dbReference type="Proteomes" id="UP000887013"/>
    </source>
</evidence>
<dbReference type="GO" id="GO:0005769">
    <property type="term" value="C:early endosome"/>
    <property type="evidence" value="ECO:0007669"/>
    <property type="project" value="TreeGrafter"/>
</dbReference>
<dbReference type="AlphaFoldDB" id="A0A8X6PAR1"/>
<dbReference type="FunFam" id="1.10.472.80:FF:000020">
    <property type="entry name" value="TBC1 domain family, member 16"/>
    <property type="match status" value="1"/>
</dbReference>
<dbReference type="FunFam" id="1.10.8.270:FF:000017">
    <property type="entry name" value="TBC1 domain family member 16"/>
    <property type="match status" value="1"/>
</dbReference>
<keyword evidence="1" id="KW-0343">GTPase activation</keyword>
<dbReference type="InterPro" id="IPR000195">
    <property type="entry name" value="Rab-GAP-TBC_dom"/>
</dbReference>
<dbReference type="SUPFAM" id="SSF47923">
    <property type="entry name" value="Ypt/Rab-GAP domain of gyp1p"/>
    <property type="match status" value="2"/>
</dbReference>
<name>A0A8X6PAR1_NEPPI</name>
<comment type="caution">
    <text evidence="4">The sequence shown here is derived from an EMBL/GenBank/DDBJ whole genome shotgun (WGS) entry which is preliminary data.</text>
</comment>
<dbReference type="EMBL" id="BMAW01114216">
    <property type="protein sequence ID" value="GFT60795.1"/>
    <property type="molecule type" value="Genomic_DNA"/>
</dbReference>
<dbReference type="Gene3D" id="2.30.29.230">
    <property type="match status" value="1"/>
</dbReference>
<feature type="region of interest" description="Disordered" evidence="2">
    <location>
        <begin position="322"/>
        <end position="378"/>
    </location>
</feature>
<feature type="region of interest" description="Disordered" evidence="2">
    <location>
        <begin position="85"/>
        <end position="199"/>
    </location>
</feature>
<dbReference type="InterPro" id="IPR035969">
    <property type="entry name" value="Rab-GAP_TBC_sf"/>
</dbReference>
<feature type="compositionally biased region" description="Basic and acidic residues" evidence="2">
    <location>
        <begin position="135"/>
        <end position="145"/>
    </location>
</feature>
<feature type="domain" description="Rab-GAP TBC" evidence="3">
    <location>
        <begin position="543"/>
        <end position="751"/>
    </location>
</feature>
<evidence type="ECO:0000313" key="4">
    <source>
        <dbReference type="EMBL" id="GFT60795.1"/>
    </source>
</evidence>